<gene>
    <name evidence="1" type="ORF">ACIRA0001_1617</name>
</gene>
<sequence length="92" mass="10768">MSAKPNFHAYSGDKEKLQKFLERQRFNTFSMFSIDKNGNHVFKLYWDSKPDSDWSKPEIKAIICLVGTGKMNDEDIGRVATEVREILKERRV</sequence>
<keyword evidence="2" id="KW-1185">Reference proteome</keyword>
<evidence type="ECO:0000313" key="1">
    <source>
        <dbReference type="EMBL" id="EET82823.1"/>
    </source>
</evidence>
<evidence type="ECO:0000313" key="2">
    <source>
        <dbReference type="Proteomes" id="UP000018419"/>
    </source>
</evidence>
<organism evidence="1 2">
    <name type="scientific">Acinetobacter radioresistens SK82</name>
    <dbReference type="NCBI Taxonomy" id="596318"/>
    <lineage>
        <taxon>Bacteria</taxon>
        <taxon>Pseudomonadati</taxon>
        <taxon>Pseudomonadota</taxon>
        <taxon>Gammaproteobacteria</taxon>
        <taxon>Moraxellales</taxon>
        <taxon>Moraxellaceae</taxon>
        <taxon>Acinetobacter</taxon>
    </lineage>
</organism>
<name>A0ABP2GMB4_ACIRA</name>
<dbReference type="Proteomes" id="UP000018419">
    <property type="component" value="Unassembled WGS sequence"/>
</dbReference>
<dbReference type="RefSeq" id="WP_005405028.1">
    <property type="nucleotide sequence ID" value="NZ_ACVR01000029.1"/>
</dbReference>
<dbReference type="EMBL" id="ACVR01000029">
    <property type="protein sequence ID" value="EET82823.1"/>
    <property type="molecule type" value="Genomic_DNA"/>
</dbReference>
<proteinExistence type="predicted"/>
<comment type="caution">
    <text evidence="1">The sequence shown here is derived from an EMBL/GenBank/DDBJ whole genome shotgun (WGS) entry which is preliminary data.</text>
</comment>
<accession>A0ABP2GMB4</accession>
<reference evidence="1 2" key="1">
    <citation type="submission" date="2009-07" db="EMBL/GenBank/DDBJ databases">
        <authorList>
            <person name="Madupu R."/>
            <person name="Durkin A.S."/>
            <person name="Torralba M."/>
            <person name="Methe B."/>
            <person name="Sutton G.G."/>
            <person name="Strausberg R.L."/>
            <person name="Nelson K.E."/>
        </authorList>
    </citation>
    <scope>NUCLEOTIDE SEQUENCE [LARGE SCALE GENOMIC DNA]</scope>
    <source>
        <strain evidence="1 2">SK82</strain>
    </source>
</reference>
<protein>
    <submittedName>
        <fullName evidence="1">Uncharacterized protein</fullName>
    </submittedName>
</protein>